<protein>
    <submittedName>
        <fullName evidence="1">Low-density lipoprotein receptor</fullName>
    </submittedName>
</protein>
<proteinExistence type="predicted"/>
<evidence type="ECO:0000313" key="2">
    <source>
        <dbReference type="Proteomes" id="UP000735302"/>
    </source>
</evidence>
<comment type="caution">
    <text evidence="1">The sequence shown here is derived from an EMBL/GenBank/DDBJ whole genome shotgun (WGS) entry which is preliminary data.</text>
</comment>
<dbReference type="PANTHER" id="PTHR46513">
    <property type="entry name" value="VITELLOGENIN RECEPTOR-LIKE PROTEIN-RELATED-RELATED"/>
    <property type="match status" value="1"/>
</dbReference>
<dbReference type="PANTHER" id="PTHR46513:SF44">
    <property type="entry name" value="LDL RECEPTOR RELATED PROTEIN 4"/>
    <property type="match status" value="1"/>
</dbReference>
<accession>A0AAV4B8J0</accession>
<organism evidence="1 2">
    <name type="scientific">Plakobranchus ocellatus</name>
    <dbReference type="NCBI Taxonomy" id="259542"/>
    <lineage>
        <taxon>Eukaryota</taxon>
        <taxon>Metazoa</taxon>
        <taxon>Spiralia</taxon>
        <taxon>Lophotrochozoa</taxon>
        <taxon>Mollusca</taxon>
        <taxon>Gastropoda</taxon>
        <taxon>Heterobranchia</taxon>
        <taxon>Euthyneura</taxon>
        <taxon>Panpulmonata</taxon>
        <taxon>Sacoglossa</taxon>
        <taxon>Placobranchoidea</taxon>
        <taxon>Plakobranchidae</taxon>
        <taxon>Plakobranchus</taxon>
    </lineage>
</organism>
<dbReference type="InterPro" id="IPR011042">
    <property type="entry name" value="6-blade_b-propeller_TolB-like"/>
</dbReference>
<dbReference type="SMART" id="SM00135">
    <property type="entry name" value="LY"/>
    <property type="match status" value="3"/>
</dbReference>
<keyword evidence="2" id="KW-1185">Reference proteome</keyword>
<gene>
    <name evidence="1" type="ORF">PoB_004233500</name>
</gene>
<evidence type="ECO:0000313" key="1">
    <source>
        <dbReference type="EMBL" id="GFO15830.1"/>
    </source>
</evidence>
<dbReference type="InterPro" id="IPR000033">
    <property type="entry name" value="LDLR_classB_rpt"/>
</dbReference>
<reference evidence="1 2" key="1">
    <citation type="journal article" date="2021" name="Elife">
        <title>Chloroplast acquisition without the gene transfer in kleptoplastic sea slugs, Plakobranchus ocellatus.</title>
        <authorList>
            <person name="Maeda T."/>
            <person name="Takahashi S."/>
            <person name="Yoshida T."/>
            <person name="Shimamura S."/>
            <person name="Takaki Y."/>
            <person name="Nagai Y."/>
            <person name="Toyoda A."/>
            <person name="Suzuki Y."/>
            <person name="Arimoto A."/>
            <person name="Ishii H."/>
            <person name="Satoh N."/>
            <person name="Nishiyama T."/>
            <person name="Hasebe M."/>
            <person name="Maruyama T."/>
            <person name="Minagawa J."/>
            <person name="Obokata J."/>
            <person name="Shigenobu S."/>
        </authorList>
    </citation>
    <scope>NUCLEOTIDE SEQUENCE [LARGE SCALE GENOMIC DNA]</scope>
</reference>
<dbReference type="Proteomes" id="UP000735302">
    <property type="component" value="Unassembled WGS sequence"/>
</dbReference>
<dbReference type="EMBL" id="BLXT01004630">
    <property type="protein sequence ID" value="GFO15830.1"/>
    <property type="molecule type" value="Genomic_DNA"/>
</dbReference>
<keyword evidence="1" id="KW-0449">Lipoprotein</keyword>
<keyword evidence="1" id="KW-0675">Receptor</keyword>
<dbReference type="Gene3D" id="2.120.10.30">
    <property type="entry name" value="TolB, C-terminal domain"/>
    <property type="match status" value="1"/>
</dbReference>
<dbReference type="InterPro" id="IPR050778">
    <property type="entry name" value="Cueball_EGF_LRP_Nidogen"/>
</dbReference>
<name>A0AAV4B8J0_9GAST</name>
<dbReference type="SUPFAM" id="SSF63825">
    <property type="entry name" value="YWTD domain"/>
    <property type="match status" value="1"/>
</dbReference>
<dbReference type="AlphaFoldDB" id="A0AAV4B8J0"/>
<sequence>MVRTTITLYVEGAGSVDSLAADEGSGLIYWVDRQKRIINLASMLHQLRTSLPTGNMTRPHAIALDVTQRSLYISQIDTPPTIERCLQDGHDCTTVVTQRLVRPDTLTVSRDHLYWTDSGSGDISALNIHTHSVTHYAV</sequence>